<feature type="region of interest" description="Disordered" evidence="8">
    <location>
        <begin position="606"/>
        <end position="639"/>
    </location>
</feature>
<dbReference type="NCBIfam" id="TIGR03164">
    <property type="entry name" value="UHCUDC"/>
    <property type="match status" value="1"/>
</dbReference>
<dbReference type="Gene3D" id="3.40.630.10">
    <property type="entry name" value="Zn peptidases"/>
    <property type="match status" value="1"/>
</dbReference>
<comment type="caution">
    <text evidence="11">The sequence shown here is derived from an EMBL/GenBank/DDBJ whole genome shotgun (WGS) entry which is preliminary data.</text>
</comment>
<comment type="subunit">
    <text evidence="3">Homodimer.</text>
</comment>
<dbReference type="Pfam" id="PF09349">
    <property type="entry name" value="OHCU_decarbox"/>
    <property type="match status" value="1"/>
</dbReference>
<dbReference type="CDD" id="cd03884">
    <property type="entry name" value="M20_bAS"/>
    <property type="match status" value="1"/>
</dbReference>
<keyword evidence="7" id="KW-0464">Manganese</keyword>
<proteinExistence type="inferred from homology"/>
<comment type="cofactor">
    <cofactor evidence="1">
        <name>Mn(2+)</name>
        <dbReference type="ChEBI" id="CHEBI:29035"/>
    </cofactor>
</comment>
<dbReference type="InterPro" id="IPR036264">
    <property type="entry name" value="Bact_exopeptidase_dim_dom"/>
</dbReference>
<evidence type="ECO:0000256" key="6">
    <source>
        <dbReference type="ARBA" id="ARBA00022801"/>
    </source>
</evidence>
<sequence length="639" mass="69164">MASPEPARLLEPPRLSLADLNDATPAQFTTLLDGVYEHSPWIAERAAAARPFATLAQLKLALVQAVREATADEQLGLIRAHPELAGKAMVARTLTSESTGEQQSAGLTHCTPEEFAHLQALNAAYNARFGFPFLLAVRGPRGTGLGRAAIIAAFERRLKHHPDIERAESLRQIHRIAELRLADKFAQQPTQGERVWDWAEALAVHSDPGFAEQGQLTVTYLTAAHQACARQLKKWMREAGFDEVKLDAVGNVIGLYHGQDAQGEDPTAPRLLTGSHYDTVRNAGKYDGRIGILVPMAVVSQLQQRGQRLPFGIEVVGFAEEEGQRYPATFLGSGALVGQFDHDWLDQSDTDGVTMRDAMRAAGLPGRMDAIESLQRDPAQYLGFVEVHIEQGPVLNELDLPLGVVSSINGSRRFLGEITGVASHAGTTPMDRRRDAACAFAELALYVERRAAEQPYLVATVGQLEVPQGSINVVPGRCKFSLDVRATTDAVRDACVADIRAELARITERRGVSFTLDGILEAPAAPSAPAWQARWERAVASLGLPVHTMPSGAGHDAMKLHEAMPQAMLFVRGENAGISHNPLESSTAHDMDLAVQAFAKLLQDLANESPQDWAAPSPPPKGDEETWGGPAFPQNKSTP</sequence>
<keyword evidence="4" id="KW-0659">Purine metabolism</keyword>
<dbReference type="EMBL" id="BAAAEW010000044">
    <property type="protein sequence ID" value="GAA0766685.1"/>
    <property type="molecule type" value="Genomic_DNA"/>
</dbReference>
<evidence type="ECO:0000256" key="2">
    <source>
        <dbReference type="ARBA" id="ARBA00006153"/>
    </source>
</evidence>
<gene>
    <name evidence="11" type="ORF">GCM10009107_54990</name>
</gene>
<feature type="domain" description="Oxo-4-hydroxy-4-carboxy-5-ureidoimidazoline decarboxylase" evidence="10">
    <location>
        <begin position="21"/>
        <end position="182"/>
    </location>
</feature>
<protein>
    <recommendedName>
        <fullName evidence="13">2-oxo-4-hydroxy-4-carboxy-5-ureidoimidazoline decarboxylase</fullName>
    </recommendedName>
</protein>
<evidence type="ECO:0000256" key="7">
    <source>
        <dbReference type="ARBA" id="ARBA00023211"/>
    </source>
</evidence>
<dbReference type="PANTHER" id="PTHR32494">
    <property type="entry name" value="ALLANTOATE DEIMINASE-RELATED"/>
    <property type="match status" value="1"/>
</dbReference>
<keyword evidence="5" id="KW-0479">Metal-binding</keyword>
<dbReference type="InterPro" id="IPR010158">
    <property type="entry name" value="Amidase_Cbmase"/>
</dbReference>
<dbReference type="PANTHER" id="PTHR32494:SF19">
    <property type="entry name" value="ALLANTOATE DEIMINASE-RELATED"/>
    <property type="match status" value="1"/>
</dbReference>
<reference evidence="12" key="1">
    <citation type="journal article" date="2019" name="Int. J. Syst. Evol. Microbiol.">
        <title>The Global Catalogue of Microorganisms (GCM) 10K type strain sequencing project: providing services to taxonomists for standard genome sequencing and annotation.</title>
        <authorList>
            <consortium name="The Broad Institute Genomics Platform"/>
            <consortium name="The Broad Institute Genome Sequencing Center for Infectious Disease"/>
            <person name="Wu L."/>
            <person name="Ma J."/>
        </authorList>
    </citation>
    <scope>NUCLEOTIDE SEQUENCE [LARGE SCALE GENOMIC DNA]</scope>
    <source>
        <strain evidence="12">JCM 15503</strain>
    </source>
</reference>
<evidence type="ECO:0000313" key="11">
    <source>
        <dbReference type="EMBL" id="GAA0766685.1"/>
    </source>
</evidence>
<evidence type="ECO:0000256" key="3">
    <source>
        <dbReference type="ARBA" id="ARBA00011738"/>
    </source>
</evidence>
<evidence type="ECO:0000256" key="5">
    <source>
        <dbReference type="ARBA" id="ARBA00022723"/>
    </source>
</evidence>
<dbReference type="Gene3D" id="1.10.3330.10">
    <property type="entry name" value="Oxo-4-hydroxy-4-carboxy-5-ureidoimidazoline decarboxylase"/>
    <property type="match status" value="1"/>
</dbReference>
<evidence type="ECO:0000313" key="12">
    <source>
        <dbReference type="Proteomes" id="UP001500279"/>
    </source>
</evidence>
<evidence type="ECO:0000259" key="9">
    <source>
        <dbReference type="Pfam" id="PF07687"/>
    </source>
</evidence>
<keyword evidence="12" id="KW-1185">Reference proteome</keyword>
<dbReference type="SUPFAM" id="SSF55031">
    <property type="entry name" value="Bacterial exopeptidase dimerisation domain"/>
    <property type="match status" value="1"/>
</dbReference>
<comment type="similarity">
    <text evidence="2">Belongs to the peptidase M20 family.</text>
</comment>
<evidence type="ECO:0000259" key="10">
    <source>
        <dbReference type="Pfam" id="PF09349"/>
    </source>
</evidence>
<keyword evidence="6" id="KW-0378">Hydrolase</keyword>
<evidence type="ECO:0008006" key="13">
    <source>
        <dbReference type="Google" id="ProtNLM"/>
    </source>
</evidence>
<dbReference type="InterPro" id="IPR002933">
    <property type="entry name" value="Peptidase_M20"/>
</dbReference>
<dbReference type="InterPro" id="IPR017580">
    <property type="entry name" value="OHCU_decarboxylase-1"/>
</dbReference>
<dbReference type="Proteomes" id="UP001500279">
    <property type="component" value="Unassembled WGS sequence"/>
</dbReference>
<evidence type="ECO:0000256" key="8">
    <source>
        <dbReference type="SAM" id="MobiDB-lite"/>
    </source>
</evidence>
<name>A0ABP3VSE9_9BURK</name>
<organism evidence="11 12">
    <name type="scientific">Ideonella azotifigens</name>
    <dbReference type="NCBI Taxonomy" id="513160"/>
    <lineage>
        <taxon>Bacteria</taxon>
        <taxon>Pseudomonadati</taxon>
        <taxon>Pseudomonadota</taxon>
        <taxon>Betaproteobacteria</taxon>
        <taxon>Burkholderiales</taxon>
        <taxon>Sphaerotilaceae</taxon>
        <taxon>Ideonella</taxon>
    </lineage>
</organism>
<dbReference type="SUPFAM" id="SSF158694">
    <property type="entry name" value="UraD-Like"/>
    <property type="match status" value="1"/>
</dbReference>
<dbReference type="SUPFAM" id="SSF53187">
    <property type="entry name" value="Zn-dependent exopeptidases"/>
    <property type="match status" value="1"/>
</dbReference>
<dbReference type="NCBIfam" id="TIGR01879">
    <property type="entry name" value="hydantase"/>
    <property type="match status" value="1"/>
</dbReference>
<feature type="domain" description="Peptidase M20 dimerisation" evidence="9">
    <location>
        <begin position="416"/>
        <end position="506"/>
    </location>
</feature>
<dbReference type="InterPro" id="IPR018020">
    <property type="entry name" value="OHCU_decarboxylase"/>
</dbReference>
<evidence type="ECO:0000256" key="4">
    <source>
        <dbReference type="ARBA" id="ARBA00022631"/>
    </source>
</evidence>
<dbReference type="RefSeq" id="WP_231013211.1">
    <property type="nucleotide sequence ID" value="NZ_BAAAEW010000044.1"/>
</dbReference>
<evidence type="ECO:0000256" key="1">
    <source>
        <dbReference type="ARBA" id="ARBA00001936"/>
    </source>
</evidence>
<dbReference type="Pfam" id="PF01546">
    <property type="entry name" value="Peptidase_M20"/>
    <property type="match status" value="1"/>
</dbReference>
<dbReference type="InterPro" id="IPR036778">
    <property type="entry name" value="OHCU_decarboxylase_sf"/>
</dbReference>
<dbReference type="InterPro" id="IPR011650">
    <property type="entry name" value="Peptidase_M20_dimer"/>
</dbReference>
<dbReference type="Gene3D" id="3.30.70.360">
    <property type="match status" value="1"/>
</dbReference>
<dbReference type="Pfam" id="PF07687">
    <property type="entry name" value="M20_dimer"/>
    <property type="match status" value="1"/>
</dbReference>
<accession>A0ABP3VSE9</accession>